<dbReference type="HOGENOM" id="CLU_3216504_0_0_9"/>
<evidence type="ECO:0000313" key="1">
    <source>
        <dbReference type="EMBL" id="ERK45448.1"/>
    </source>
</evidence>
<accession>U2QW07</accession>
<name>U2QW07_9FIRM</name>
<proteinExistence type="predicted"/>
<dbReference type="EMBL" id="AWVI01000041">
    <property type="protein sequence ID" value="ERK45448.1"/>
    <property type="molecule type" value="Genomic_DNA"/>
</dbReference>
<dbReference type="AlphaFoldDB" id="U2QW07"/>
<protein>
    <submittedName>
        <fullName evidence="1">Uncharacterized protein</fullName>
    </submittedName>
</protein>
<comment type="caution">
    <text evidence="1">The sequence shown here is derived from an EMBL/GenBank/DDBJ whole genome shotgun (WGS) entry which is preliminary data.</text>
</comment>
<evidence type="ECO:0000313" key="2">
    <source>
        <dbReference type="Proteomes" id="UP000016658"/>
    </source>
</evidence>
<gene>
    <name evidence="1" type="ORF">HMPREF0367_00943</name>
</gene>
<sequence>MFILILEAKYEKTKNNSYLHKKVIHFLRMIFPEIRCIFLNIFNL</sequence>
<dbReference type="Proteomes" id="UP000016658">
    <property type="component" value="Unassembled WGS sequence"/>
</dbReference>
<organism evidence="1 2">
    <name type="scientific">Faecalitalea cylindroides ATCC 27803</name>
    <dbReference type="NCBI Taxonomy" id="649755"/>
    <lineage>
        <taxon>Bacteria</taxon>
        <taxon>Bacillati</taxon>
        <taxon>Bacillota</taxon>
        <taxon>Erysipelotrichia</taxon>
        <taxon>Erysipelotrichales</taxon>
        <taxon>Erysipelotrichaceae</taxon>
        <taxon>Faecalitalea</taxon>
    </lineage>
</organism>
<reference evidence="1 2" key="1">
    <citation type="submission" date="2013-06" db="EMBL/GenBank/DDBJ databases">
        <authorList>
            <person name="Weinstock G."/>
            <person name="Sodergren E."/>
            <person name="Lobos E.A."/>
            <person name="Fulton L."/>
            <person name="Fulton R."/>
            <person name="Courtney L."/>
            <person name="Fronick C."/>
            <person name="O'Laughlin M."/>
            <person name="Godfrey J."/>
            <person name="Wilson R.M."/>
            <person name="Miner T."/>
            <person name="Farmer C."/>
            <person name="Delehaunty K."/>
            <person name="Cordes M."/>
            <person name="Minx P."/>
            <person name="Tomlinson C."/>
            <person name="Chen J."/>
            <person name="Wollam A."/>
            <person name="Pepin K.H."/>
            <person name="Bhonagiri V."/>
            <person name="Zhang X."/>
            <person name="Warren W."/>
            <person name="Mitreva M."/>
            <person name="Mardis E.R."/>
            <person name="Wilson R.K."/>
        </authorList>
    </citation>
    <scope>NUCLEOTIDE SEQUENCE [LARGE SCALE GENOMIC DNA]</scope>
    <source>
        <strain evidence="1 2">ATCC 27803</strain>
    </source>
</reference>